<keyword evidence="6 10" id="KW-0472">Membrane</keyword>
<evidence type="ECO:0000313" key="13">
    <source>
        <dbReference type="EMBL" id="EDO43195.1"/>
    </source>
</evidence>
<comment type="caution">
    <text evidence="8">Lacks conserved residue(s) required for the propagation of feature annotation.</text>
</comment>
<dbReference type="InterPro" id="IPR046791">
    <property type="entry name" value="Polycystin_dom"/>
</dbReference>
<feature type="transmembrane region" description="Helical" evidence="10">
    <location>
        <begin position="440"/>
        <end position="462"/>
    </location>
</feature>
<dbReference type="InterPro" id="IPR013122">
    <property type="entry name" value="PKD1_2_channel"/>
</dbReference>
<dbReference type="SMART" id="SM00303">
    <property type="entry name" value="GPS"/>
    <property type="match status" value="1"/>
</dbReference>
<evidence type="ECO:0000256" key="7">
    <source>
        <dbReference type="ARBA" id="ARBA00023157"/>
    </source>
</evidence>
<dbReference type="HOGENOM" id="CLU_003147_0_0_1"/>
<evidence type="ECO:0000256" key="2">
    <source>
        <dbReference type="ARBA" id="ARBA00007200"/>
    </source>
</evidence>
<dbReference type="PhylomeDB" id="A7RZ92"/>
<dbReference type="GO" id="GO:0016020">
    <property type="term" value="C:membrane"/>
    <property type="evidence" value="ECO:0000318"/>
    <property type="project" value="GO_Central"/>
</dbReference>
<dbReference type="Proteomes" id="UP000001593">
    <property type="component" value="Unassembled WGS sequence"/>
</dbReference>
<evidence type="ECO:0000259" key="12">
    <source>
        <dbReference type="PROSITE" id="PS50221"/>
    </source>
</evidence>
<comment type="similarity">
    <text evidence="2">Belongs to the polycystin family.</text>
</comment>
<dbReference type="FunFam" id="2.60.60.20:FF:000034">
    <property type="entry name" value="Pkd1l2, putative"/>
    <property type="match status" value="1"/>
</dbReference>
<dbReference type="InterPro" id="IPR000203">
    <property type="entry name" value="GPS"/>
</dbReference>
<feature type="domain" description="GAIN-B" evidence="12">
    <location>
        <begin position="1"/>
        <end position="91"/>
    </location>
</feature>
<dbReference type="Pfam" id="PF20519">
    <property type="entry name" value="Polycystin_dom"/>
    <property type="match status" value="1"/>
</dbReference>
<dbReference type="InterPro" id="IPR046338">
    <property type="entry name" value="GAIN_dom_sf"/>
</dbReference>
<dbReference type="OMA" id="KCEREIT"/>
<dbReference type="SUPFAM" id="SSF49723">
    <property type="entry name" value="Lipase/lipooxygenase domain (PLAT/LH2 domain)"/>
    <property type="match status" value="1"/>
</dbReference>
<evidence type="ECO:0000256" key="10">
    <source>
        <dbReference type="SAM" id="Phobius"/>
    </source>
</evidence>
<evidence type="ECO:0000256" key="8">
    <source>
        <dbReference type="PROSITE-ProRule" id="PRU00152"/>
    </source>
</evidence>
<evidence type="ECO:0000256" key="6">
    <source>
        <dbReference type="ARBA" id="ARBA00023136"/>
    </source>
</evidence>
<dbReference type="GO" id="GO:0050982">
    <property type="term" value="P:detection of mechanical stimulus"/>
    <property type="evidence" value="ECO:0000318"/>
    <property type="project" value="GO_Central"/>
</dbReference>
<dbReference type="InParanoid" id="A7RZ92"/>
<feature type="transmembrane region" description="Helical" evidence="10">
    <location>
        <begin position="774"/>
        <end position="796"/>
    </location>
</feature>
<sequence>MYKDPPPRPTQTQVQGERLVTVMPVFDESHDVRYTIDRFQSSCKYWDIKKEVWRTDGCKVGNLTTLNKIHCICNHLTAFGGGLLVAPNPIDFDKVWAGFKNISDNLAVVVTIATGFGLYIVLVLWARRKDKGDMEKVKLIVLGFSTVETDTPFGEHLYELSIHTGSWRGSSTTAKVLGPLLYIRIWHDMSGYDSSWYLNFVIAREIETNANWIFMCDRWLALEKDDGMVDRVLLVSTDKDLKTFKTLFNTKVSTDLFDGHLWMSVVKKPPKSSFTRVQRLTCCMSLLYTTMMTGAMFYNVGGVKDNSTISLGPLTFSVRQLMIGIQSSFIALPGNMIVIQIFRNLKPQEVQSEVNNSAISKEDNLKNASEKQSNSEEDKPNGKKVCLNELPHWLLYIAWTLCISMILVSATITLFYSMMWGKDISNQWLSSMLVSFFQDAFVTQPIKVCAIAVFVAAVLKTLPKDFSEFKQRDKKHKSPIGSCSSMKSQEQKDTIGKKSAMELPDPVTIEKARKFKLKETQMIGIMSSISLHIVFLTLLVVVGYNSRDPMSYNQMKVIEDGISKTVSLVVNIKGFWGYVGNIVLPFAFNERGYNGLPRHKEGVTADTNLFMIGMPRFRQLRVKREKCEREITALWCYDAYSAFNEDKSYFLPGWRTRANLSFTECPVPWRHKDFIELNTVPYWGNLGWYGGGGYTADLGYNIIQAQGIVKDLVRNNWLDQQTRATFIEFTVFNAQVNLFSVTTFLLESLGTGGGFSLLKIDTFRLHPHVGSGQTLVILLESVVLYGAFAIFAYVVFGPQLGGFGTFMQTCQALFAMMLGKGYYTELSRVDPILGPLFFSFFTVSMMFFMLNMFVAVLM</sequence>
<feature type="transmembrane region" description="Helical" evidence="10">
    <location>
        <begin position="321"/>
        <end position="342"/>
    </location>
</feature>
<evidence type="ECO:0000256" key="3">
    <source>
        <dbReference type="ARBA" id="ARBA00022692"/>
    </source>
</evidence>
<comment type="subcellular location">
    <subcellularLocation>
        <location evidence="1">Membrane</location>
        <topology evidence="1">Multi-pass membrane protein</topology>
    </subcellularLocation>
</comment>
<evidence type="ECO:0000256" key="5">
    <source>
        <dbReference type="ARBA" id="ARBA00022989"/>
    </source>
</evidence>
<dbReference type="Gene3D" id="2.60.220.50">
    <property type="match status" value="1"/>
</dbReference>
<dbReference type="PROSITE" id="PS50221">
    <property type="entry name" value="GAIN_B"/>
    <property type="match status" value="1"/>
</dbReference>
<accession>A7RZ92</accession>
<dbReference type="EMBL" id="DS469556">
    <property type="protein sequence ID" value="EDO43195.1"/>
    <property type="molecule type" value="Genomic_DNA"/>
</dbReference>
<evidence type="ECO:0000256" key="1">
    <source>
        <dbReference type="ARBA" id="ARBA00004141"/>
    </source>
</evidence>
<dbReference type="Pfam" id="PF01825">
    <property type="entry name" value="GPS"/>
    <property type="match status" value="1"/>
</dbReference>
<feature type="domain" description="PLAT" evidence="11">
    <location>
        <begin position="117"/>
        <end position="234"/>
    </location>
</feature>
<dbReference type="MEROPS" id="P02.040"/>
<feature type="non-terminal residue" evidence="13">
    <location>
        <position position="858"/>
    </location>
</feature>
<reference evidence="13 14" key="1">
    <citation type="journal article" date="2007" name="Science">
        <title>Sea anemone genome reveals ancestral eumetazoan gene repertoire and genomic organization.</title>
        <authorList>
            <person name="Putnam N.H."/>
            <person name="Srivastava M."/>
            <person name="Hellsten U."/>
            <person name="Dirks B."/>
            <person name="Chapman J."/>
            <person name="Salamov A."/>
            <person name="Terry A."/>
            <person name="Shapiro H."/>
            <person name="Lindquist E."/>
            <person name="Kapitonov V.V."/>
            <person name="Jurka J."/>
            <person name="Genikhovich G."/>
            <person name="Grigoriev I.V."/>
            <person name="Lucas S.M."/>
            <person name="Steele R.E."/>
            <person name="Finnerty J.R."/>
            <person name="Technau U."/>
            <person name="Martindale M.Q."/>
            <person name="Rokhsar D.S."/>
        </authorList>
    </citation>
    <scope>NUCLEOTIDE SEQUENCE [LARGE SCALE GENOMIC DNA]</scope>
    <source>
        <strain evidence="14">CH2 X CH6</strain>
    </source>
</reference>
<dbReference type="InterPro" id="IPR001024">
    <property type="entry name" value="PLAT/LH2_dom"/>
</dbReference>
<evidence type="ECO:0000256" key="9">
    <source>
        <dbReference type="SAM" id="MobiDB-lite"/>
    </source>
</evidence>
<dbReference type="AlphaFoldDB" id="A7RZ92"/>
<feature type="transmembrane region" description="Helical" evidence="10">
    <location>
        <begin position="523"/>
        <end position="545"/>
    </location>
</feature>
<feature type="transmembrane region" description="Helical" evidence="10">
    <location>
        <begin position="280"/>
        <end position="301"/>
    </location>
</feature>
<evidence type="ECO:0000313" key="14">
    <source>
        <dbReference type="Proteomes" id="UP000001593"/>
    </source>
</evidence>
<feature type="transmembrane region" description="Helical" evidence="10">
    <location>
        <begin position="565"/>
        <end position="588"/>
    </location>
</feature>
<keyword evidence="4" id="KW-0732">Signal</keyword>
<dbReference type="PANTHER" id="PTHR10877:SF150">
    <property type="entry name" value="REJ DOMAIN-CONTAINING PROTEIN"/>
    <property type="match status" value="1"/>
</dbReference>
<keyword evidence="7" id="KW-1015">Disulfide bond</keyword>
<dbReference type="Gene3D" id="2.60.60.20">
    <property type="entry name" value="PLAT/LH2 domain"/>
    <property type="match status" value="1"/>
</dbReference>
<dbReference type="InterPro" id="IPR036392">
    <property type="entry name" value="PLAT/LH2_dom_sf"/>
</dbReference>
<organism evidence="13 14">
    <name type="scientific">Nematostella vectensis</name>
    <name type="common">Starlet sea anemone</name>
    <dbReference type="NCBI Taxonomy" id="45351"/>
    <lineage>
        <taxon>Eukaryota</taxon>
        <taxon>Metazoa</taxon>
        <taxon>Cnidaria</taxon>
        <taxon>Anthozoa</taxon>
        <taxon>Hexacorallia</taxon>
        <taxon>Actiniaria</taxon>
        <taxon>Edwardsiidae</taxon>
        <taxon>Nematostella</taxon>
    </lineage>
</organism>
<feature type="region of interest" description="Disordered" evidence="9">
    <location>
        <begin position="361"/>
        <end position="382"/>
    </location>
</feature>
<dbReference type="InterPro" id="IPR057244">
    <property type="entry name" value="GAIN_B"/>
</dbReference>
<dbReference type="GO" id="GO:0005262">
    <property type="term" value="F:calcium channel activity"/>
    <property type="evidence" value="ECO:0000318"/>
    <property type="project" value="GO_Central"/>
</dbReference>
<feature type="transmembrane region" description="Helical" evidence="10">
    <location>
        <begin position="835"/>
        <end position="857"/>
    </location>
</feature>
<protein>
    <recommendedName>
        <fullName evidence="15">Polycystic kidney disease protein 1-like 2</fullName>
    </recommendedName>
</protein>
<proteinExistence type="inferred from homology"/>
<dbReference type="Pfam" id="PF08016">
    <property type="entry name" value="PKD_channel"/>
    <property type="match status" value="1"/>
</dbReference>
<dbReference type="PANTHER" id="PTHR10877">
    <property type="entry name" value="POLYCYSTIN FAMILY MEMBER"/>
    <property type="match status" value="1"/>
</dbReference>
<evidence type="ECO:0000256" key="4">
    <source>
        <dbReference type="ARBA" id="ARBA00022729"/>
    </source>
</evidence>
<feature type="compositionally biased region" description="Basic and acidic residues" evidence="9">
    <location>
        <begin position="361"/>
        <end position="381"/>
    </location>
</feature>
<keyword evidence="14" id="KW-1185">Reference proteome</keyword>
<name>A7RZ92_NEMVE</name>
<evidence type="ECO:0000259" key="11">
    <source>
        <dbReference type="PROSITE" id="PS50095"/>
    </source>
</evidence>
<keyword evidence="3 10" id="KW-0812">Transmembrane</keyword>
<feature type="transmembrane region" description="Helical" evidence="10">
    <location>
        <begin position="802"/>
        <end position="823"/>
    </location>
</feature>
<feature type="transmembrane region" description="Helical" evidence="10">
    <location>
        <begin position="106"/>
        <end position="126"/>
    </location>
</feature>
<evidence type="ECO:0008006" key="15">
    <source>
        <dbReference type="Google" id="ProtNLM"/>
    </source>
</evidence>
<keyword evidence="5 10" id="KW-1133">Transmembrane helix</keyword>
<gene>
    <name evidence="13" type="ORF">NEMVEDRAFT_v1g98527</name>
</gene>
<dbReference type="InterPro" id="IPR051223">
    <property type="entry name" value="Polycystin"/>
</dbReference>
<dbReference type="PROSITE" id="PS50095">
    <property type="entry name" value="PLAT"/>
    <property type="match status" value="1"/>
</dbReference>
<feature type="transmembrane region" description="Helical" evidence="10">
    <location>
        <begin position="393"/>
        <end position="420"/>
    </location>
</feature>
<dbReference type="eggNOG" id="KOG3599">
    <property type="taxonomic scope" value="Eukaryota"/>
</dbReference>